<evidence type="ECO:0000256" key="9">
    <source>
        <dbReference type="ARBA" id="ARBA00023204"/>
    </source>
</evidence>
<keyword evidence="3" id="KW-0479">Metal-binding</keyword>
<keyword evidence="12" id="KW-0326">Glycosidase</keyword>
<evidence type="ECO:0000256" key="6">
    <source>
        <dbReference type="ARBA" id="ARBA00022801"/>
    </source>
</evidence>
<dbReference type="Pfam" id="PF06831">
    <property type="entry name" value="H2TH"/>
    <property type="match status" value="1"/>
</dbReference>
<dbReference type="GO" id="GO:0008270">
    <property type="term" value="F:zinc ion binding"/>
    <property type="evidence" value="ECO:0007669"/>
    <property type="project" value="UniProtKB-KW"/>
</dbReference>
<dbReference type="GO" id="GO:0003906">
    <property type="term" value="F:DNA-(apurinic or apyrimidinic site) endonuclease activity"/>
    <property type="evidence" value="ECO:0007669"/>
    <property type="project" value="InterPro"/>
</dbReference>
<evidence type="ECO:0000256" key="11">
    <source>
        <dbReference type="ARBA" id="ARBA00023268"/>
    </source>
</evidence>
<keyword evidence="5 13" id="KW-0863">Zinc-finger</keyword>
<keyword evidence="7" id="KW-0862">Zinc</keyword>
<evidence type="ECO:0000313" key="17">
    <source>
        <dbReference type="Proteomes" id="UP000004892"/>
    </source>
</evidence>
<organism evidence="16 17">
    <name type="scientific">Odoribacter laneus YIT 12061</name>
    <dbReference type="NCBI Taxonomy" id="742817"/>
    <lineage>
        <taxon>Bacteria</taxon>
        <taxon>Pseudomonadati</taxon>
        <taxon>Bacteroidota</taxon>
        <taxon>Bacteroidia</taxon>
        <taxon>Bacteroidales</taxon>
        <taxon>Odoribacteraceae</taxon>
        <taxon>Odoribacter</taxon>
    </lineage>
</organism>
<dbReference type="PANTHER" id="PTHR22993">
    <property type="entry name" value="FORMAMIDOPYRIMIDINE-DNA GLYCOSYLASE"/>
    <property type="match status" value="1"/>
</dbReference>
<dbReference type="GeneID" id="98068022"/>
<keyword evidence="9" id="KW-0234">DNA repair</keyword>
<comment type="similarity">
    <text evidence="2">Belongs to the FPG family.</text>
</comment>
<keyword evidence="8" id="KW-0238">DNA-binding</keyword>
<dbReference type="InterPro" id="IPR010979">
    <property type="entry name" value="Ribosomal_uS13-like_H2TH"/>
</dbReference>
<accession>H1DDN2</accession>
<dbReference type="GO" id="GO:0006284">
    <property type="term" value="P:base-excision repair"/>
    <property type="evidence" value="ECO:0007669"/>
    <property type="project" value="InterPro"/>
</dbReference>
<protein>
    <submittedName>
        <fullName evidence="16">Uncharacterized protein</fullName>
    </submittedName>
</protein>
<dbReference type="Gene3D" id="3.20.190.10">
    <property type="entry name" value="MutM-like, N-terminal"/>
    <property type="match status" value="1"/>
</dbReference>
<dbReference type="InterPro" id="IPR035937">
    <property type="entry name" value="FPG_N"/>
</dbReference>
<evidence type="ECO:0000256" key="4">
    <source>
        <dbReference type="ARBA" id="ARBA00022763"/>
    </source>
</evidence>
<dbReference type="Proteomes" id="UP000004892">
    <property type="component" value="Unassembled WGS sequence"/>
</dbReference>
<evidence type="ECO:0000259" key="15">
    <source>
        <dbReference type="PROSITE" id="PS51068"/>
    </source>
</evidence>
<dbReference type="AlphaFoldDB" id="H1DDN2"/>
<evidence type="ECO:0000256" key="10">
    <source>
        <dbReference type="ARBA" id="ARBA00023239"/>
    </source>
</evidence>
<evidence type="ECO:0000259" key="14">
    <source>
        <dbReference type="PROSITE" id="PS51066"/>
    </source>
</evidence>
<keyword evidence="10" id="KW-0456">Lyase</keyword>
<dbReference type="SUPFAM" id="SSF57716">
    <property type="entry name" value="Glucocorticoid receptor-like (DNA-binding domain)"/>
    <property type="match status" value="1"/>
</dbReference>
<dbReference type="SUPFAM" id="SSF81624">
    <property type="entry name" value="N-terminal domain of MutM-like DNA repair proteins"/>
    <property type="match status" value="1"/>
</dbReference>
<dbReference type="InterPro" id="IPR012319">
    <property type="entry name" value="FPG_cat"/>
</dbReference>
<keyword evidence="11" id="KW-0511">Multifunctional enzyme</keyword>
<dbReference type="HOGENOM" id="CLU_068228_0_0_10"/>
<evidence type="ECO:0000256" key="3">
    <source>
        <dbReference type="ARBA" id="ARBA00022723"/>
    </source>
</evidence>
<name>H1DDN2_9BACT</name>
<dbReference type="RefSeq" id="WP_009135522.1">
    <property type="nucleotide sequence ID" value="NZ_JH594596.1"/>
</dbReference>
<evidence type="ECO:0000313" key="16">
    <source>
        <dbReference type="EMBL" id="EHP50679.1"/>
    </source>
</evidence>
<dbReference type="GO" id="GO:0034039">
    <property type="term" value="F:8-oxo-7,8-dihydroguanine DNA N-glycosylase activity"/>
    <property type="evidence" value="ECO:0007669"/>
    <property type="project" value="TreeGrafter"/>
</dbReference>
<dbReference type="PROSITE" id="PS51068">
    <property type="entry name" value="FPG_CAT"/>
    <property type="match status" value="1"/>
</dbReference>
<evidence type="ECO:0000256" key="12">
    <source>
        <dbReference type="ARBA" id="ARBA00023295"/>
    </source>
</evidence>
<gene>
    <name evidence="16" type="ORF">HMPREF9449_00368</name>
</gene>
<dbReference type="PATRIC" id="fig|742817.3.peg.388"/>
<dbReference type="PROSITE" id="PS51066">
    <property type="entry name" value="ZF_FPG_2"/>
    <property type="match status" value="1"/>
</dbReference>
<reference evidence="16 17" key="1">
    <citation type="submission" date="2012-01" db="EMBL/GenBank/DDBJ databases">
        <title>The Genome Sequence of Odoribacter laneus YIT 12061.</title>
        <authorList>
            <consortium name="The Broad Institute Genome Sequencing Platform"/>
            <person name="Earl A."/>
            <person name="Ward D."/>
            <person name="Feldgarden M."/>
            <person name="Gevers D."/>
            <person name="Morotomi M."/>
            <person name="Young S.K."/>
            <person name="Zeng Q."/>
            <person name="Gargeya S."/>
            <person name="Fitzgerald M."/>
            <person name="Haas B."/>
            <person name="Abouelleil A."/>
            <person name="Alvarado L."/>
            <person name="Arachchi H.M."/>
            <person name="Berlin A."/>
            <person name="Chapman S.B."/>
            <person name="Gearin G."/>
            <person name="Goldberg J."/>
            <person name="Griggs A."/>
            <person name="Gujja S."/>
            <person name="Hansen M."/>
            <person name="Heiman D."/>
            <person name="Howarth C."/>
            <person name="Larimer J."/>
            <person name="Lui A."/>
            <person name="MacDonald P.J.P."/>
            <person name="McCowen C."/>
            <person name="Montmayeur A."/>
            <person name="Murphy C."/>
            <person name="Neiman D."/>
            <person name="Pearson M."/>
            <person name="Priest M."/>
            <person name="Roberts A."/>
            <person name="Saif S."/>
            <person name="Shea T."/>
            <person name="Sisk P."/>
            <person name="Stolte C."/>
            <person name="Sykes S."/>
            <person name="Wortman J."/>
            <person name="Nusbaum C."/>
            <person name="Birren B."/>
        </authorList>
    </citation>
    <scope>NUCLEOTIDE SEQUENCE [LARGE SCALE GENOMIC DNA]</scope>
    <source>
        <strain evidence="16 17">YIT 12061</strain>
    </source>
</reference>
<feature type="domain" description="Formamidopyrimidine-DNA glycosylase catalytic" evidence="15">
    <location>
        <begin position="2"/>
        <end position="116"/>
    </location>
</feature>
<dbReference type="STRING" id="742817.HMPREF9449_00368"/>
<evidence type="ECO:0000256" key="5">
    <source>
        <dbReference type="ARBA" id="ARBA00022771"/>
    </source>
</evidence>
<keyword evidence="6" id="KW-0378">Hydrolase</keyword>
<keyword evidence="4" id="KW-0227">DNA damage</keyword>
<feature type="domain" description="FPG-type" evidence="14">
    <location>
        <begin position="242"/>
        <end position="273"/>
    </location>
</feature>
<dbReference type="eggNOG" id="COG0266">
    <property type="taxonomic scope" value="Bacteria"/>
</dbReference>
<dbReference type="InterPro" id="IPR000214">
    <property type="entry name" value="Znf_DNA_glyclase/AP_lyase"/>
</dbReference>
<evidence type="ECO:0000256" key="8">
    <source>
        <dbReference type="ARBA" id="ARBA00023125"/>
    </source>
</evidence>
<comment type="catalytic activity">
    <reaction evidence="1">
        <text>Hydrolysis of DNA containing ring-opened 7-methylguanine residues, releasing 2,6-diamino-4-hydroxy-5-(N-methyl)formamidopyrimidine.</text>
        <dbReference type="EC" id="3.2.2.23"/>
    </reaction>
</comment>
<dbReference type="SUPFAM" id="SSF46946">
    <property type="entry name" value="S13-like H2TH domain"/>
    <property type="match status" value="1"/>
</dbReference>
<dbReference type="GO" id="GO:0016829">
    <property type="term" value="F:lyase activity"/>
    <property type="evidence" value="ECO:0007669"/>
    <property type="project" value="UniProtKB-KW"/>
</dbReference>
<dbReference type="Gene3D" id="1.10.8.50">
    <property type="match status" value="1"/>
</dbReference>
<dbReference type="SMART" id="SM01232">
    <property type="entry name" value="H2TH"/>
    <property type="match status" value="1"/>
</dbReference>
<dbReference type="EMBL" id="ADMC01000005">
    <property type="protein sequence ID" value="EHP50679.1"/>
    <property type="molecule type" value="Genomic_DNA"/>
</dbReference>
<comment type="caution">
    <text evidence="16">The sequence shown here is derived from an EMBL/GenBank/DDBJ whole genome shotgun (WGS) entry which is preliminary data.</text>
</comment>
<evidence type="ECO:0000256" key="13">
    <source>
        <dbReference type="PROSITE-ProRule" id="PRU00391"/>
    </source>
</evidence>
<evidence type="ECO:0000256" key="7">
    <source>
        <dbReference type="ARBA" id="ARBA00022833"/>
    </source>
</evidence>
<dbReference type="InterPro" id="IPR015886">
    <property type="entry name" value="H2TH_FPG"/>
</dbReference>
<evidence type="ECO:0000256" key="2">
    <source>
        <dbReference type="ARBA" id="ARBA00009409"/>
    </source>
</evidence>
<dbReference type="PANTHER" id="PTHR22993:SF9">
    <property type="entry name" value="FORMAMIDOPYRIMIDINE-DNA GLYCOSYLASE"/>
    <property type="match status" value="1"/>
</dbReference>
<proteinExistence type="inferred from homology"/>
<evidence type="ECO:0000256" key="1">
    <source>
        <dbReference type="ARBA" id="ARBA00001668"/>
    </source>
</evidence>
<dbReference type="GO" id="GO:0003684">
    <property type="term" value="F:damaged DNA binding"/>
    <property type="evidence" value="ECO:0007669"/>
    <property type="project" value="InterPro"/>
</dbReference>
<sequence length="280" mass="31509">MLELPESTTISRQASSMLTGRTIAEVIPATHPHKFTFYNGDPLAYPSLLTGRKIETVKGYGAFVDLITDQNTHLLIGDGTIMRYYPPKEERPAKYQQLLVLDDGSFLVFTVAMYGGIFAFQGEYDNPYYQGSIHKLSPLDLHFDEVYFEKMIRNSKKTLSAKALLATEQRIPGLGNGVVQDILFNASIHPKRKISTLNELEKSDLLYSIKGTLSRMIEQGGRDTEKDFWGNWGGYRVVLSKNTYTKPCPRCGHKIMREAYLGGTVYYCPQCQPLSSPLSV</sequence>
<keyword evidence="17" id="KW-1185">Reference proteome</keyword>